<dbReference type="GO" id="GO:0006869">
    <property type="term" value="P:lipid transport"/>
    <property type="evidence" value="ECO:0007669"/>
    <property type="project" value="UniProtKB-KW"/>
</dbReference>
<sequence>MSFAVSGTIVKIMNHVLGSFIENIDSNQFSLSVFKGNVELKDISIKPSVFDSIPIPFKLKYGKVGHINVDVPVMSLFSSPLKISIQDVFVLINPMNEQTEWNEKKEIECFINAVQSRLEHLEEYLDSKLEVESNDPGMINKMLSNIIDNVQIEISNICVRYEDDLSNPRIPFCIGLTIEHLSTYTANDDWQKEFVTKKDVSNKSLELTNFSLFLNNEKDIFYDEIMGDFKISDLNEYLLKEYNKSKKDSKAKASSMYKQFISRAFQANLENSYLLKDFCIDLRVKLNKNPKKNKLPQVSADLIFGGKFSNSDMKVDCTILVQQVRSLLKFLEYSSRYTRYQDEVLKNFRDKELTKAQIEEYIDLYSAYKSLTKKKNSAAGKMKVRLKQAEEDYSYEVIAPVRQIAFNKYVVEMKKEEERKQIDQKVKDLSASKTGVMTSVRSFFGYSNQAKIEEDKKQILEVKEKLDKEFMDKYEIEEEKLHQELDDFFKKKSIFDPDLIDQMPLDWIRFDFGIKIPEIQILIGNRNKPDNETEKLIEFGIQRIFVTAKLGNIFEDVSLGFEKASIQEFISEENTYLFETVSDSHCNALKVDLYHNSKQEIPVKFTAETNAEFFINVRMEIVKIMNMFSAQSEKIDISYYAELAKVKFLEYLNRGIDYAESIESKDFEMINIDLNVSLCSPMIFVRDPRPHIDRWLVLNCGTIIMSTKFEEEKSLTEEGEIVKKHPIYELGVVNFSMFQGINIVDPHNWRNAKTIDIIQDVSLLTNVQFAKLFPEAENQTLCLNIDISKVNIYFSDFLLLSVIEMLFGFQDMYNKYSEEAVLEVQEEEKMEYFQEVFDNAFDENMKSYTRRSTKRPQYKIVDAKKEEPEIDEKMMKFLKQINQKITFQLKGANLYLCERDTKTNKDIELVYFLVETIKASVILSNQNTKLNVGIKRLIVRDANLVRENTVNTQNPMPEAYSFLLSNPTLEKAILEGKNTDEDADSELLEDIQSYLKHKNSIFQLVVALKIEKADTYLDFLFNNFRFIANEKTIEKLMKFAFQILKTLDTRDNQLEKLKEEYLKYSAEDNTSSASPLKAGFEVADLKEEETIFDYLRKAREKYLVREKGLSVIQLDRFEEKRRIFVSGAINNIEVWVPLDWQENKSKLMSFTFSSKLSYDATTHKNYYINSLTSLIFKVESISQQENANISLSNLDIKVETFDCSEFQECNIGSSDIILPDNNDIRTHLFRCYSIQLKYESIDMIAKDEKKSAVIIALQPVRAKVGFKEIDEFKVVFDRMMKILDSLTSQNKGMVDRLKDDYNEVFEKTNEYQEKKRKERGNEIVKRLVKIKKTDLLKLSLSVDSFKAALIDDTGLYHQLLIGFDVENIKAKIYLEIGQDSAESFILRRLECCKHPYLDGNFSFNVESFIYNFESGSREPLIEPWEMNMSLRKALPGNFDTEGSVEITTNKPLNINLSYGVTHVIKKTMKNIMRPVKHIEEIKTDKRPQEKFDEEEVMEFMNNLGVPMQVAVEGFMEDPKKFRGSFTSEGTIPCLDLPVDREPASMSQAALRDSTMSFSRYARKSDHSLDGLILRMDVMVFGMKLVKEVPVDLVGVRSYNLEFEDKTKTKLNFGMVVRTQSCANGKKMRVSFESQVLFANNCYFPIELTAINDSGLSRASMGNEDNMRVTINPNKIFRIPLNWIINNFTIMYTHYDGPSTKTKLLSPQFASSILQGTPDDPKLTFNSQYFSYRKDEGYETFFSFDLHAFKCKPYQLDVPLQFLASFNPPVCFKNMLFGDVSIHKETCVKEIMRLKPEDYDYIYCKTVPDDLRFSKIPLEAEKYSFVLHKKSGVKVMTEYDYLHDQTFDIKLYTKAHLTRETSTTYDLESISVKFEITSFEVRENEYDYFQLRECVESKTSSISMVLYSPYVVVNKTGLNLVLGMGDKRNDLEILGNETQYFNPRKETKLFIKAEDHSWSKEFSIKTPGVSGEVSLKANKSVASSHKYIREYNSSEIDFGVRIATLSSAFYKTVAITIAPRFVLCNKCSENLIIMNDERGSRAQHMLNKNEEKIYYFENKSNGENLIKFRTLLEEEKEKRVCTLPQVIGSTQWSHSFGITDISDFQAACGGTEEHKSNKWYLPSSSNGYRRYVRVMITTQDEATIFVVFSDPGTPDCIMKNDTNKNIRIKQSKIGIWNELEPKQEIPFIWDDEVEMKTDRGGEHKIKIDKIETVKVKKGKWEQIEVEAISSKKNKEVIIRDLMEENTQEDTLAKNQFEYIMEQKLNYRCIKLSLDLKSVCISIINSQPKEILLIAVHKPFISYNRLTSNSISETYEIVDVRVDHFQIDNMVSWENPVLLCPKKVLHCKEEVKEEKKGSDGEYTPFVQLKIEREMTNNNGTIHTKFPCLLFSMQEILVKVETKSLNEIMKIVNRIVSVFSLFDTEYRSSLYVYEKNLRKNTRITLSEEEKKEMGYKSIDKYSPQLENSCPSIINEPIITAERNYFEFVNIGAMKIILTVQIEHKYMDLDYRREGGGINSVGYTLISNIASMSDTPLWFKELIITHTYTAPENLADIIVRNFIRQGAGQFYKFIGSSDILGNPVGFVNKLGTGVYEFINEPKKGLVKGPTHFVGGVGKGVKSLVGGFTTASLDSFSKITGSLYNTTKDIAGQKIEREKAPDNVAKGVYKGAKGGLKELGTGVAGLFTQPVKYAKKDGVGGFFVGMGKGLLGAAASPFSATLKAATNVSQGLNSTTSKLIHGRIEKQGRYRHPRYISPTGIIQEYNEQLSEAKLILENLRKGRYSDEAIHFIAKFYKFTKKSQELEGVFIITNDHIIYCKDLEKIIFKCKRKDITEVEKYTEGMDMRTGNSIHHLKVQTRKKKKRVFTSHIYLDTHKAEQILKS</sequence>
<name>A0AAD1U5S9_EUPCR</name>
<dbReference type="InterPro" id="IPR056748">
    <property type="entry name" value="VPS13-like_C"/>
</dbReference>
<dbReference type="PANTHER" id="PTHR16166:SF93">
    <property type="entry name" value="INTERMEMBRANE LIPID TRANSFER PROTEIN VPS13"/>
    <property type="match status" value="1"/>
</dbReference>
<evidence type="ECO:0000256" key="3">
    <source>
        <dbReference type="ARBA" id="ARBA00023055"/>
    </source>
</evidence>
<comment type="similarity">
    <text evidence="1">Belongs to the VPS13 family.</text>
</comment>
<evidence type="ECO:0000259" key="6">
    <source>
        <dbReference type="Pfam" id="PF25036"/>
    </source>
</evidence>
<dbReference type="InterPro" id="IPR026854">
    <property type="entry name" value="VPS13_N"/>
</dbReference>
<dbReference type="GO" id="GO:0045053">
    <property type="term" value="P:protein retention in Golgi apparatus"/>
    <property type="evidence" value="ECO:0007669"/>
    <property type="project" value="TreeGrafter"/>
</dbReference>
<evidence type="ECO:0000256" key="4">
    <source>
        <dbReference type="SAM" id="Coils"/>
    </source>
</evidence>
<evidence type="ECO:0000259" key="5">
    <source>
        <dbReference type="Pfam" id="PF12624"/>
    </source>
</evidence>
<comment type="caution">
    <text evidence="8">The sequence shown here is derived from an EMBL/GenBank/DDBJ whole genome shotgun (WGS) entry which is preliminary data.</text>
</comment>
<dbReference type="InterPro" id="IPR026847">
    <property type="entry name" value="VPS13"/>
</dbReference>
<feature type="coiled-coil region" evidence="4">
    <location>
        <begin position="449"/>
        <end position="491"/>
    </location>
</feature>
<feature type="domain" description="Intermembrane lipid transfer protein VPS13-like C-terminal" evidence="7">
    <location>
        <begin position="2746"/>
        <end position="2845"/>
    </location>
</feature>
<protein>
    <submittedName>
        <fullName evidence="8">Uncharacterized protein</fullName>
    </submittedName>
</protein>
<accession>A0AAD1U5S9</accession>
<keyword evidence="4" id="KW-0175">Coiled coil</keyword>
<evidence type="ECO:0000259" key="7">
    <source>
        <dbReference type="Pfam" id="PF25037"/>
    </source>
</evidence>
<keyword evidence="2" id="KW-0813">Transport</keyword>
<feature type="domain" description="Chorein N-terminal" evidence="5">
    <location>
        <begin position="6"/>
        <end position="342"/>
    </location>
</feature>
<evidence type="ECO:0000313" key="9">
    <source>
        <dbReference type="Proteomes" id="UP001295684"/>
    </source>
</evidence>
<dbReference type="EMBL" id="CAMPGE010002199">
    <property type="protein sequence ID" value="CAI2360997.1"/>
    <property type="molecule type" value="Genomic_DNA"/>
</dbReference>
<dbReference type="Pfam" id="PF12624">
    <property type="entry name" value="VPS13_N"/>
    <property type="match status" value="1"/>
</dbReference>
<dbReference type="InterPro" id="IPR009543">
    <property type="entry name" value="VPS13_VAB"/>
</dbReference>
<dbReference type="PANTHER" id="PTHR16166">
    <property type="entry name" value="VACUOLAR PROTEIN SORTING-ASSOCIATED PROTEIN VPS13"/>
    <property type="match status" value="1"/>
</dbReference>
<dbReference type="Pfam" id="PF25037">
    <property type="entry name" value="VPS13_C"/>
    <property type="match status" value="1"/>
</dbReference>
<proteinExistence type="inferred from homology"/>
<keyword evidence="9" id="KW-1185">Reference proteome</keyword>
<keyword evidence="3" id="KW-0445">Lipid transport</keyword>
<dbReference type="Pfam" id="PF25036">
    <property type="entry name" value="VPS13_VAB"/>
    <property type="match status" value="1"/>
</dbReference>
<organism evidence="8 9">
    <name type="scientific">Euplotes crassus</name>
    <dbReference type="NCBI Taxonomy" id="5936"/>
    <lineage>
        <taxon>Eukaryota</taxon>
        <taxon>Sar</taxon>
        <taxon>Alveolata</taxon>
        <taxon>Ciliophora</taxon>
        <taxon>Intramacronucleata</taxon>
        <taxon>Spirotrichea</taxon>
        <taxon>Hypotrichia</taxon>
        <taxon>Euplotida</taxon>
        <taxon>Euplotidae</taxon>
        <taxon>Moneuplotes</taxon>
    </lineage>
</organism>
<feature type="domain" description="Vacuolar protein sorting-associated protein 13 VPS13 adaptor binding" evidence="6">
    <location>
        <begin position="1895"/>
        <end position="2190"/>
    </location>
</feature>
<dbReference type="GO" id="GO:0006623">
    <property type="term" value="P:protein targeting to vacuole"/>
    <property type="evidence" value="ECO:0007669"/>
    <property type="project" value="TreeGrafter"/>
</dbReference>
<gene>
    <name evidence="8" type="ORF">ECRASSUSDP1_LOCUS2306</name>
</gene>
<evidence type="ECO:0000313" key="8">
    <source>
        <dbReference type="EMBL" id="CAI2360997.1"/>
    </source>
</evidence>
<dbReference type="Proteomes" id="UP001295684">
    <property type="component" value="Unassembled WGS sequence"/>
</dbReference>
<evidence type="ECO:0000256" key="2">
    <source>
        <dbReference type="ARBA" id="ARBA00022448"/>
    </source>
</evidence>
<reference evidence="8" key="1">
    <citation type="submission" date="2023-07" db="EMBL/GenBank/DDBJ databases">
        <authorList>
            <consortium name="AG Swart"/>
            <person name="Singh M."/>
            <person name="Singh A."/>
            <person name="Seah K."/>
            <person name="Emmerich C."/>
        </authorList>
    </citation>
    <scope>NUCLEOTIDE SEQUENCE</scope>
    <source>
        <strain evidence="8">DP1</strain>
    </source>
</reference>
<evidence type="ECO:0000256" key="1">
    <source>
        <dbReference type="ARBA" id="ARBA00006545"/>
    </source>
</evidence>